<dbReference type="Proteomes" id="UP000192578">
    <property type="component" value="Unassembled WGS sequence"/>
</dbReference>
<feature type="domain" description="Chitin-binding type-2" evidence="1">
    <location>
        <begin position="317"/>
        <end position="375"/>
    </location>
</feature>
<comment type="caution">
    <text evidence="2">The sequence shown here is derived from an EMBL/GenBank/DDBJ whole genome shotgun (WGS) entry which is preliminary data.</text>
</comment>
<dbReference type="Gene3D" id="3.40.33.10">
    <property type="entry name" value="CAP"/>
    <property type="match status" value="1"/>
</dbReference>
<dbReference type="SUPFAM" id="SSF55797">
    <property type="entry name" value="PR-1-like"/>
    <property type="match status" value="1"/>
</dbReference>
<dbReference type="PANTHER" id="PTHR10334">
    <property type="entry name" value="CYSTEINE-RICH SECRETORY PROTEIN-RELATED"/>
    <property type="match status" value="1"/>
</dbReference>
<dbReference type="PRINTS" id="PR00838">
    <property type="entry name" value="V5ALLERGEN"/>
</dbReference>
<dbReference type="Pfam" id="PF00188">
    <property type="entry name" value="CAP"/>
    <property type="match status" value="1"/>
</dbReference>
<proteinExistence type="predicted"/>
<evidence type="ECO:0000313" key="3">
    <source>
        <dbReference type="Proteomes" id="UP000192578"/>
    </source>
</evidence>
<organism evidence="2 3">
    <name type="scientific">Hypsibius exemplaris</name>
    <name type="common">Freshwater tardigrade</name>
    <dbReference type="NCBI Taxonomy" id="2072580"/>
    <lineage>
        <taxon>Eukaryota</taxon>
        <taxon>Metazoa</taxon>
        <taxon>Ecdysozoa</taxon>
        <taxon>Tardigrada</taxon>
        <taxon>Eutardigrada</taxon>
        <taxon>Parachela</taxon>
        <taxon>Hypsibioidea</taxon>
        <taxon>Hypsibiidae</taxon>
        <taxon>Hypsibius</taxon>
    </lineage>
</organism>
<dbReference type="SMART" id="SM00494">
    <property type="entry name" value="ChtBD2"/>
    <property type="match status" value="2"/>
</dbReference>
<dbReference type="EMBL" id="MTYJ01000002">
    <property type="protein sequence ID" value="OQV25517.1"/>
    <property type="molecule type" value="Genomic_DNA"/>
</dbReference>
<dbReference type="InterPro" id="IPR001283">
    <property type="entry name" value="CRISP-related"/>
</dbReference>
<dbReference type="AlphaFoldDB" id="A0A1W0XDG5"/>
<dbReference type="OrthoDB" id="337038at2759"/>
<dbReference type="InterPro" id="IPR035940">
    <property type="entry name" value="CAP_sf"/>
</dbReference>
<sequence>MLMHIREPDGELWAWSYTHPDLLSCLGAEANDELGKAVGSILVSLLTGVRTQDFCLPPLSPYNFSNPLTYPLAFATASEDSMPNFTTLDTSVASVADYVTRKHNCLRSIVSPTASNMLKMNWNTALKATAQTWANNCVYDHNNNAQRIIPGYIQCGQNIAAGTGLMTWNYVNNLWYGEVANYAYGVGAIPSTAVVGHYTQQVWAVTDQLGCAWKSCPAAPGNPFGNAPFQFYVCNYCTAGNFFGQNPYVSGASCSACPAGTTCLGGKLCGVAPTVTPATVAPTTVAPTTPTTVTPTVSAPTTPIVVFRPPGYDRCDALFCNPTYRGNGNYYVSPCSKNYCNCNNGVATWLSCPAGQYRKKSTNTCETSSPTFCPVKNPVVTPTPSAWPGLDQIITSLYCSVANCNGRGTKSTWFTMGLCSPYWCYCNNQVNPVNPANQTCGAGQYFDFRSEVAACVNKDTLPWCPESGNY</sequence>
<dbReference type="GO" id="GO:0005576">
    <property type="term" value="C:extracellular region"/>
    <property type="evidence" value="ECO:0007669"/>
    <property type="project" value="InterPro"/>
</dbReference>
<gene>
    <name evidence="2" type="ORF">BV898_00457</name>
</gene>
<reference evidence="3" key="1">
    <citation type="submission" date="2017-01" db="EMBL/GenBank/DDBJ databases">
        <title>Comparative genomics of anhydrobiosis in the tardigrade Hypsibius dujardini.</title>
        <authorList>
            <person name="Yoshida Y."/>
            <person name="Koutsovoulos G."/>
            <person name="Laetsch D."/>
            <person name="Stevens L."/>
            <person name="Kumar S."/>
            <person name="Horikawa D."/>
            <person name="Ishino K."/>
            <person name="Komine S."/>
            <person name="Tomita M."/>
            <person name="Blaxter M."/>
            <person name="Arakawa K."/>
        </authorList>
    </citation>
    <scope>NUCLEOTIDE SEQUENCE [LARGE SCALE GENOMIC DNA]</scope>
    <source>
        <strain evidence="3">Z151</strain>
    </source>
</reference>
<dbReference type="GO" id="GO:0008061">
    <property type="term" value="F:chitin binding"/>
    <property type="evidence" value="ECO:0007669"/>
    <property type="project" value="InterPro"/>
</dbReference>
<dbReference type="PRINTS" id="PR00837">
    <property type="entry name" value="V5TPXLIKE"/>
</dbReference>
<dbReference type="InterPro" id="IPR014044">
    <property type="entry name" value="CAP_dom"/>
</dbReference>
<dbReference type="SMART" id="SM00198">
    <property type="entry name" value="SCP"/>
    <property type="match status" value="1"/>
</dbReference>
<dbReference type="PROSITE" id="PS50940">
    <property type="entry name" value="CHIT_BIND_II"/>
    <property type="match status" value="1"/>
</dbReference>
<evidence type="ECO:0000313" key="2">
    <source>
        <dbReference type="EMBL" id="OQV25517.1"/>
    </source>
</evidence>
<dbReference type="InterPro" id="IPR002557">
    <property type="entry name" value="Chitin-bd_dom"/>
</dbReference>
<keyword evidence="3" id="KW-1185">Reference proteome</keyword>
<evidence type="ECO:0000259" key="1">
    <source>
        <dbReference type="PROSITE" id="PS50940"/>
    </source>
</evidence>
<name>A0A1W0XDG5_HYPEX</name>
<protein>
    <submittedName>
        <fullName evidence="2">Cysteine-rich venom protein LIO1</fullName>
    </submittedName>
</protein>
<dbReference type="InterPro" id="IPR002413">
    <property type="entry name" value="V5_allergen-like"/>
</dbReference>
<accession>A0A1W0XDG5</accession>